<feature type="region of interest" description="Disordered" evidence="2">
    <location>
        <begin position="859"/>
        <end position="891"/>
    </location>
</feature>
<dbReference type="InterPro" id="IPR036610">
    <property type="entry name" value="PEBP-like_sf"/>
</dbReference>
<organism evidence="4 5">
    <name type="scientific">Ramalina farinacea</name>
    <dbReference type="NCBI Taxonomy" id="258253"/>
    <lineage>
        <taxon>Eukaryota</taxon>
        <taxon>Fungi</taxon>
        <taxon>Dikarya</taxon>
        <taxon>Ascomycota</taxon>
        <taxon>Pezizomycotina</taxon>
        <taxon>Lecanoromycetes</taxon>
        <taxon>OSLEUM clade</taxon>
        <taxon>Lecanoromycetidae</taxon>
        <taxon>Lecanorales</taxon>
        <taxon>Lecanorineae</taxon>
        <taxon>Ramalinaceae</taxon>
        <taxon>Ramalina</taxon>
    </lineage>
</organism>
<dbReference type="Gene3D" id="3.90.280.10">
    <property type="entry name" value="PEBP-like"/>
    <property type="match status" value="1"/>
</dbReference>
<evidence type="ECO:0000256" key="3">
    <source>
        <dbReference type="SAM" id="SignalP"/>
    </source>
</evidence>
<dbReference type="EMBL" id="JAPUFD010000012">
    <property type="protein sequence ID" value="MDI1490671.1"/>
    <property type="molecule type" value="Genomic_DNA"/>
</dbReference>
<evidence type="ECO:0000256" key="1">
    <source>
        <dbReference type="ARBA" id="ARBA00010139"/>
    </source>
</evidence>
<dbReference type="InterPro" id="IPR008914">
    <property type="entry name" value="PEBP"/>
</dbReference>
<dbReference type="Gene3D" id="3.50.50.60">
    <property type="entry name" value="FAD/NAD(P)-binding domain"/>
    <property type="match status" value="2"/>
</dbReference>
<dbReference type="PANTHER" id="PTHR42877">
    <property type="entry name" value="L-ORNITHINE N(5)-MONOOXYGENASE-RELATED"/>
    <property type="match status" value="1"/>
</dbReference>
<dbReference type="Pfam" id="PF13450">
    <property type="entry name" value="NAD_binding_8"/>
    <property type="match status" value="1"/>
</dbReference>
<dbReference type="SUPFAM" id="SSF51905">
    <property type="entry name" value="FAD/NAD(P)-binding domain"/>
    <property type="match status" value="2"/>
</dbReference>
<keyword evidence="5" id="KW-1185">Reference proteome</keyword>
<comment type="caution">
    <text evidence="4">The sequence shown here is derived from an EMBL/GenBank/DDBJ whole genome shotgun (WGS) entry which is preliminary data.</text>
</comment>
<dbReference type="InterPro" id="IPR035810">
    <property type="entry name" value="PEBP_euk"/>
</dbReference>
<protein>
    <submittedName>
        <fullName evidence="4">Uncharacterized protein</fullName>
    </submittedName>
</protein>
<feature type="compositionally biased region" description="Basic and acidic residues" evidence="2">
    <location>
        <begin position="859"/>
        <end position="880"/>
    </location>
</feature>
<feature type="chain" id="PRO_5041211031" evidence="3">
    <location>
        <begin position="21"/>
        <end position="891"/>
    </location>
</feature>
<proteinExistence type="inferred from homology"/>
<dbReference type="Proteomes" id="UP001161017">
    <property type="component" value="Unassembled WGS sequence"/>
</dbReference>
<comment type="similarity">
    <text evidence="1">Belongs to the FAD-binding monooxygenase family.</text>
</comment>
<dbReference type="CDD" id="cd00866">
    <property type="entry name" value="PEBP_euk"/>
    <property type="match status" value="1"/>
</dbReference>
<evidence type="ECO:0000313" key="4">
    <source>
        <dbReference type="EMBL" id="MDI1490671.1"/>
    </source>
</evidence>
<keyword evidence="3" id="KW-0732">Signal</keyword>
<sequence>MILSSFTTIATLLLLAGADAQTPPNTSPSTDQTRMMPTFSYTPESPNQTFTLLLVDLSISTKTLDQTALNQQYQIPLAPGIASNRTTRLHYWQPGLTFASNGTLNNDSAPIAFYQGPAPPPGDIAHTYVFYLFPQESGFMAPPVGNPFNVANVNMGMNRMSFNVQRLANESGIGALAAANYIMVQNTTGSASATASGSSSATGSTMAPTTSPFMGDATRSSLGNCYSLIMALGAKQLVARIRSTGLRRPSGSAKDSFESPADSIGCVSDSYKVQDHPIDHFVTTKARESRLETPADSRRSCGPSHFEYGEAIHTERHIRIVVVGAGPSGLLFAYKLQRSFRNFALTLYDKNPEVSGTWFENQYPGCASDIPSHNYTYTFEPKENWSSVFASAREIKEYFVNFKNKYGLGKYIRLQHQVIGARWVDDADEWMIIVKDVASGSSFDHTCDIFINAGGYLNEPKIPNIPSLETFKGEVLHSASWDHNFSSKGKRLALLGNGASGMQLLPALQPISEHITFFMRSPAWILPPIGRGQHEYTQDELDRLRDPKNLTALRKTNEGVVNSYFGLYFQESPLQKAMINAYAADMKSHLPANLSLNDFIPSSGIGCRSLTAGPDYLSALSAPNVTVIPHGVTSVTPTGCNDAARAHHVVDAIICATGFNTSYLPRFPIFGLDGLDMGQHWSKFAGTTTATPESQPRSYLGIAADGFPNFFTLLGPYSPIANGPTIPGLEAQVDHVLKLIDRFQCEKNIRYLVPKREAVDDFLAHHRTFMEKTVWMQGCRSSYKQGTSDQVPLVWPGSTLHCREALRDVRGDDWEVVYKKRDGEGRFAWMGNGISQTEMDPVSDLGWYLTERDESELLGRAKRREKETRSGKEDVPRRELFSVLSQARKPE</sequence>
<dbReference type="InterPro" id="IPR051209">
    <property type="entry name" value="FAD-bind_Monooxygenase_sf"/>
</dbReference>
<evidence type="ECO:0000256" key="2">
    <source>
        <dbReference type="SAM" id="MobiDB-lite"/>
    </source>
</evidence>
<dbReference type="Pfam" id="PF01161">
    <property type="entry name" value="PBP"/>
    <property type="match status" value="1"/>
</dbReference>
<dbReference type="PANTHER" id="PTHR42877:SF8">
    <property type="entry name" value="MONOOXYGENASE"/>
    <property type="match status" value="1"/>
</dbReference>
<dbReference type="PRINTS" id="PR00419">
    <property type="entry name" value="ADXRDTASE"/>
</dbReference>
<name>A0AA43QQ95_9LECA</name>
<reference evidence="4" key="1">
    <citation type="journal article" date="2023" name="Genome Biol. Evol.">
        <title>First Whole Genome Sequence and Flow Cytometry Genome Size Data for the Lichen-Forming Fungus Ramalina farinacea (Ascomycota).</title>
        <authorList>
            <person name="Llewellyn T."/>
            <person name="Mian S."/>
            <person name="Hill R."/>
            <person name="Leitch I.J."/>
            <person name="Gaya E."/>
        </authorList>
    </citation>
    <scope>NUCLEOTIDE SEQUENCE</scope>
    <source>
        <strain evidence="4">LIQ254RAFAR</strain>
    </source>
</reference>
<accession>A0AA43QQ95</accession>
<dbReference type="SUPFAM" id="SSF49777">
    <property type="entry name" value="PEBP-like"/>
    <property type="match status" value="1"/>
</dbReference>
<evidence type="ECO:0000313" key="5">
    <source>
        <dbReference type="Proteomes" id="UP001161017"/>
    </source>
</evidence>
<dbReference type="AlphaFoldDB" id="A0AA43QQ95"/>
<dbReference type="InterPro" id="IPR036188">
    <property type="entry name" value="FAD/NAD-bd_sf"/>
</dbReference>
<gene>
    <name evidence="4" type="ORF">OHK93_001875</name>
</gene>
<feature type="signal peptide" evidence="3">
    <location>
        <begin position="1"/>
        <end position="20"/>
    </location>
</feature>